<dbReference type="EMBL" id="CAJVQC010165917">
    <property type="protein sequence ID" value="CAG8849519.1"/>
    <property type="molecule type" value="Genomic_DNA"/>
</dbReference>
<evidence type="ECO:0000313" key="1">
    <source>
        <dbReference type="EMBL" id="CAG8849519.1"/>
    </source>
</evidence>
<accession>A0ACA9SWU9</accession>
<reference evidence="1" key="1">
    <citation type="submission" date="2021-06" db="EMBL/GenBank/DDBJ databases">
        <authorList>
            <person name="Kallberg Y."/>
            <person name="Tangrot J."/>
            <person name="Rosling A."/>
        </authorList>
    </citation>
    <scope>NUCLEOTIDE SEQUENCE</scope>
    <source>
        <strain evidence="1">MA461A</strain>
    </source>
</reference>
<sequence>YSSVVWIDDPFFIKRQRVQMACSFCRHRKIRCDGRNPCANCKKYSTSCTYVKIEKTTRNKNRDKETIENTNHNNAMTRGNSSGNTQISTSSNDSSIFGIQTSHGKRPLDDVTEHQTLPPALRRNPTSQGMFSAPSPQ</sequence>
<comment type="caution">
    <text evidence="1">The sequence shown here is derived from an EMBL/GenBank/DDBJ whole genome shotgun (WGS) entry which is preliminary data.</text>
</comment>
<feature type="non-terminal residue" evidence="1">
    <location>
        <position position="137"/>
    </location>
</feature>
<feature type="non-terminal residue" evidence="1">
    <location>
        <position position="1"/>
    </location>
</feature>
<dbReference type="Proteomes" id="UP000789920">
    <property type="component" value="Unassembled WGS sequence"/>
</dbReference>
<evidence type="ECO:0000313" key="2">
    <source>
        <dbReference type="Proteomes" id="UP000789920"/>
    </source>
</evidence>
<protein>
    <submittedName>
        <fullName evidence="1">17143_t:CDS:1</fullName>
    </submittedName>
</protein>
<organism evidence="1 2">
    <name type="scientific">Racocetra persica</name>
    <dbReference type="NCBI Taxonomy" id="160502"/>
    <lineage>
        <taxon>Eukaryota</taxon>
        <taxon>Fungi</taxon>
        <taxon>Fungi incertae sedis</taxon>
        <taxon>Mucoromycota</taxon>
        <taxon>Glomeromycotina</taxon>
        <taxon>Glomeromycetes</taxon>
        <taxon>Diversisporales</taxon>
        <taxon>Gigasporaceae</taxon>
        <taxon>Racocetra</taxon>
    </lineage>
</organism>
<name>A0ACA9SWU9_9GLOM</name>
<proteinExistence type="predicted"/>
<keyword evidence="2" id="KW-1185">Reference proteome</keyword>
<gene>
    <name evidence="1" type="ORF">RPERSI_LOCUS35631</name>
</gene>